<dbReference type="InterPro" id="IPR042627">
    <property type="entry name" value="FBXW2"/>
</dbReference>
<dbReference type="Gene3D" id="1.20.1280.50">
    <property type="match status" value="1"/>
</dbReference>
<dbReference type="Proteomes" id="UP001357485">
    <property type="component" value="Unassembled WGS sequence"/>
</dbReference>
<gene>
    <name evidence="6" type="ORF">LTR16_000502</name>
</gene>
<accession>A0ABR0M054</accession>
<dbReference type="SMART" id="SM00256">
    <property type="entry name" value="FBOX"/>
    <property type="match status" value="1"/>
</dbReference>
<dbReference type="PANTHER" id="PTHR44436">
    <property type="entry name" value="F-BOX/WD REPEAT-CONTAINING PROTEIN 2"/>
    <property type="match status" value="1"/>
</dbReference>
<feature type="domain" description="F-box" evidence="5">
    <location>
        <begin position="27"/>
        <end position="67"/>
    </location>
</feature>
<dbReference type="Pfam" id="PF00400">
    <property type="entry name" value="WD40"/>
    <property type="match status" value="4"/>
</dbReference>
<dbReference type="PROSITE" id="PS50082">
    <property type="entry name" value="WD_REPEATS_2"/>
    <property type="match status" value="3"/>
</dbReference>
<dbReference type="InterPro" id="IPR015943">
    <property type="entry name" value="WD40/YVTN_repeat-like_dom_sf"/>
</dbReference>
<dbReference type="EMBL" id="JAVRRA010008219">
    <property type="protein sequence ID" value="KAK5257489.1"/>
    <property type="molecule type" value="Genomic_DNA"/>
</dbReference>
<dbReference type="SUPFAM" id="SSF50978">
    <property type="entry name" value="WD40 repeat-like"/>
    <property type="match status" value="1"/>
</dbReference>
<evidence type="ECO:0000313" key="7">
    <source>
        <dbReference type="Proteomes" id="UP001357485"/>
    </source>
</evidence>
<dbReference type="PROSITE" id="PS50294">
    <property type="entry name" value="WD_REPEATS_REGION"/>
    <property type="match status" value="2"/>
</dbReference>
<feature type="repeat" description="WD" evidence="4">
    <location>
        <begin position="140"/>
        <end position="179"/>
    </location>
</feature>
<dbReference type="PANTHER" id="PTHR44436:SF1">
    <property type="entry name" value="F-BOX_WD REPEAT-CONTAINING PROTEIN 2"/>
    <property type="match status" value="1"/>
</dbReference>
<dbReference type="SMART" id="SM00320">
    <property type="entry name" value="WD40"/>
    <property type="match status" value="4"/>
</dbReference>
<dbReference type="SUPFAM" id="SSF81383">
    <property type="entry name" value="F-box domain"/>
    <property type="match status" value="1"/>
</dbReference>
<keyword evidence="7" id="KW-1185">Reference proteome</keyword>
<dbReference type="Pfam" id="PF12937">
    <property type="entry name" value="F-box-like"/>
    <property type="match status" value="1"/>
</dbReference>
<evidence type="ECO:0000313" key="6">
    <source>
        <dbReference type="EMBL" id="KAK5257489.1"/>
    </source>
</evidence>
<keyword evidence="2 4" id="KW-0853">WD repeat</keyword>
<evidence type="ECO:0000256" key="2">
    <source>
        <dbReference type="ARBA" id="ARBA00022574"/>
    </source>
</evidence>
<comment type="similarity">
    <text evidence="1">Belongs to the WD repeat MET30/SCONB/SCON-2 family.</text>
</comment>
<evidence type="ECO:0000256" key="3">
    <source>
        <dbReference type="ARBA" id="ARBA00022737"/>
    </source>
</evidence>
<dbReference type="InterPro" id="IPR036322">
    <property type="entry name" value="WD40_repeat_dom_sf"/>
</dbReference>
<reference evidence="6 7" key="1">
    <citation type="submission" date="2023-08" db="EMBL/GenBank/DDBJ databases">
        <title>Black Yeasts Isolated from many extreme environments.</title>
        <authorList>
            <person name="Coleine C."/>
            <person name="Stajich J.E."/>
            <person name="Selbmann L."/>
        </authorList>
    </citation>
    <scope>NUCLEOTIDE SEQUENCE [LARGE SCALE GENOMIC DNA]</scope>
    <source>
        <strain evidence="6 7">CCFEE 536</strain>
    </source>
</reference>
<dbReference type="InterPro" id="IPR001810">
    <property type="entry name" value="F-box_dom"/>
</dbReference>
<dbReference type="Gene3D" id="2.130.10.10">
    <property type="entry name" value="YVTN repeat-like/Quinoprotein amine dehydrogenase"/>
    <property type="match status" value="2"/>
</dbReference>
<evidence type="ECO:0000259" key="5">
    <source>
        <dbReference type="PROSITE" id="PS50181"/>
    </source>
</evidence>
<feature type="repeat" description="WD" evidence="4">
    <location>
        <begin position="181"/>
        <end position="222"/>
    </location>
</feature>
<feature type="repeat" description="WD" evidence="4">
    <location>
        <begin position="280"/>
        <end position="319"/>
    </location>
</feature>
<evidence type="ECO:0000256" key="1">
    <source>
        <dbReference type="ARBA" id="ARBA00007968"/>
    </source>
</evidence>
<sequence length="534" mass="59572">MWTVAEQRDQRFTACPQRGPLDPSHVLPLELLFDILGYLDATSLVKASAVSWHWRVLCLSPHLWKALYLRAGWKVRDTLASRIPDHLLCAQRSRQIMLDRVSQRADVPWHFLFRQRTRLNDNWDAGRFIHFQLPHPDHAAEGHTGAVYAIQQCGRQLVSGGSDGTVRRWDLDSQRLIGRALRGHHGRVYALHFDGRKDIIVSGSSSAEVFVWRFSSGELLQAIPHAHDSAVVSLHFSGGVLATGSMYNHVKVWKQCSSVQAVHSSADSSRYCTLVQASTLKGHVGGVTAVYVHENNIVSSSGDLCVKVWSIDTGECVRTFSNPEHVTSVHVDGQKISKGAPHPIQIIDHISGETVATLCKTSQTLRTAYAKLEKGHCVALVSGSLEEQVTIWKEDRVKTWSPLRHLRLYNNVETLDGASSHGQVLDTVCSAQQQPQLQQRQPLQHRYHRHVVEVVDESRPNVISRVATNVSGASTRARIGITPSDGVEVRKSGIFHVQLDERRVTCCSTRFCIVGWDFGNGDKDIEVASRFFAN</sequence>
<dbReference type="InterPro" id="IPR036047">
    <property type="entry name" value="F-box-like_dom_sf"/>
</dbReference>
<organism evidence="6 7">
    <name type="scientific">Cryomyces antarcticus</name>
    <dbReference type="NCBI Taxonomy" id="329879"/>
    <lineage>
        <taxon>Eukaryota</taxon>
        <taxon>Fungi</taxon>
        <taxon>Dikarya</taxon>
        <taxon>Ascomycota</taxon>
        <taxon>Pezizomycotina</taxon>
        <taxon>Dothideomycetes</taxon>
        <taxon>Dothideomycetes incertae sedis</taxon>
        <taxon>Cryomyces</taxon>
    </lineage>
</organism>
<name>A0ABR0M054_9PEZI</name>
<evidence type="ECO:0000256" key="4">
    <source>
        <dbReference type="PROSITE-ProRule" id="PRU00221"/>
    </source>
</evidence>
<protein>
    <recommendedName>
        <fullName evidence="5">F-box domain-containing protein</fullName>
    </recommendedName>
</protein>
<dbReference type="PROSITE" id="PS50181">
    <property type="entry name" value="FBOX"/>
    <property type="match status" value="1"/>
</dbReference>
<comment type="caution">
    <text evidence="6">The sequence shown here is derived from an EMBL/GenBank/DDBJ whole genome shotgun (WGS) entry which is preliminary data.</text>
</comment>
<dbReference type="InterPro" id="IPR001680">
    <property type="entry name" value="WD40_rpt"/>
</dbReference>
<proteinExistence type="inferred from homology"/>
<keyword evidence="3" id="KW-0677">Repeat</keyword>